<evidence type="ECO:0000313" key="13">
    <source>
        <dbReference type="EMBL" id="GAV23013.1"/>
    </source>
</evidence>
<evidence type="ECO:0000256" key="4">
    <source>
        <dbReference type="ARBA" id="ARBA00023098"/>
    </source>
</evidence>
<feature type="active site" description="Schiff-base intermediate with substrate; via pyruvic acid" evidence="11">
    <location>
        <position position="180"/>
    </location>
</feature>
<comment type="pathway">
    <text evidence="11">Phospholipid metabolism; phosphatidylethanolamine biosynthesis; phosphatidylethanolamine from CDP-diacylglycerol: step 2/2.</text>
</comment>
<evidence type="ECO:0000256" key="9">
    <source>
        <dbReference type="ARBA" id="ARBA00023264"/>
    </source>
</evidence>
<keyword evidence="12" id="KW-0812">Transmembrane</keyword>
<feature type="site" description="Cleavage (non-hydrolytic); by autocatalysis" evidence="11">
    <location>
        <begin position="179"/>
        <end position="180"/>
    </location>
</feature>
<evidence type="ECO:0000256" key="12">
    <source>
        <dbReference type="SAM" id="Phobius"/>
    </source>
</evidence>
<keyword evidence="7 11" id="KW-0594">Phospholipid biosynthesis</keyword>
<evidence type="ECO:0000256" key="5">
    <source>
        <dbReference type="ARBA" id="ARBA00023136"/>
    </source>
</evidence>
<comment type="subunit">
    <text evidence="11">Heterodimer of a large membrane-associated beta subunit and a small pyruvoyl-containing alpha subunit.</text>
</comment>
<dbReference type="PANTHER" id="PTHR35809:SF1">
    <property type="entry name" value="ARCHAETIDYLSERINE DECARBOXYLASE PROENZYME-RELATED"/>
    <property type="match status" value="1"/>
</dbReference>
<comment type="catalytic activity">
    <reaction evidence="11">
        <text>a 1,2-diacyl-sn-glycero-3-phospho-L-serine + H(+) = a 1,2-diacyl-sn-glycero-3-phosphoethanolamine + CO2</text>
        <dbReference type="Rhea" id="RHEA:20828"/>
        <dbReference type="ChEBI" id="CHEBI:15378"/>
        <dbReference type="ChEBI" id="CHEBI:16526"/>
        <dbReference type="ChEBI" id="CHEBI:57262"/>
        <dbReference type="ChEBI" id="CHEBI:64612"/>
        <dbReference type="EC" id="4.1.1.65"/>
    </reaction>
</comment>
<keyword evidence="3 11" id="KW-0210">Decarboxylase</keyword>
<dbReference type="PANTHER" id="PTHR35809">
    <property type="entry name" value="ARCHAETIDYLSERINE DECARBOXYLASE PROENZYME-RELATED"/>
    <property type="match status" value="1"/>
</dbReference>
<evidence type="ECO:0000256" key="2">
    <source>
        <dbReference type="ARBA" id="ARBA00022516"/>
    </source>
</evidence>
<organism evidence="13 14">
    <name type="scientific">Carboxydothermus pertinax</name>
    <dbReference type="NCBI Taxonomy" id="870242"/>
    <lineage>
        <taxon>Bacteria</taxon>
        <taxon>Bacillati</taxon>
        <taxon>Bacillota</taxon>
        <taxon>Clostridia</taxon>
        <taxon>Thermoanaerobacterales</taxon>
        <taxon>Thermoanaerobacteraceae</taxon>
        <taxon>Carboxydothermus</taxon>
    </lineage>
</organism>
<dbReference type="NCBIfam" id="NF003678">
    <property type="entry name" value="PRK05305.1-2"/>
    <property type="match status" value="1"/>
</dbReference>
<evidence type="ECO:0000256" key="8">
    <source>
        <dbReference type="ARBA" id="ARBA00023239"/>
    </source>
</evidence>
<comment type="caution">
    <text evidence="13">The sequence shown here is derived from an EMBL/GenBank/DDBJ whole genome shotgun (WGS) entry which is preliminary data.</text>
</comment>
<protein>
    <recommendedName>
        <fullName evidence="11">Phosphatidylserine decarboxylase proenzyme</fullName>
        <ecNumber evidence="11">4.1.1.65</ecNumber>
    </recommendedName>
    <component>
        <recommendedName>
            <fullName evidence="11">Phosphatidylserine decarboxylase alpha chain</fullName>
        </recommendedName>
    </component>
    <component>
        <recommendedName>
            <fullName evidence="11">Phosphatidylserine decarboxylase beta chain</fullName>
        </recommendedName>
    </component>
</protein>
<dbReference type="HAMAP" id="MF_00664">
    <property type="entry name" value="PS_decarb_PSD_A"/>
    <property type="match status" value="1"/>
</dbReference>
<name>A0A1L8CVS8_9THEO</name>
<comment type="cofactor">
    <cofactor evidence="11">
        <name>pyruvate</name>
        <dbReference type="ChEBI" id="CHEBI:15361"/>
    </cofactor>
    <text evidence="11">Binds 1 pyruvoyl group covalently per subunit.</text>
</comment>
<comment type="subcellular location">
    <subcellularLocation>
        <location evidence="11">Cell membrane</location>
        <topology evidence="11">Peripheral membrane protein</topology>
    </subcellularLocation>
</comment>
<comment type="function">
    <text evidence="11">Catalyzes the formation of phosphatidylethanolamine (PtdEtn) from phosphatidylserine (PtdSer).</text>
</comment>
<keyword evidence="5 11" id="KW-0472">Membrane</keyword>
<dbReference type="GO" id="GO:0005886">
    <property type="term" value="C:plasma membrane"/>
    <property type="evidence" value="ECO:0007669"/>
    <property type="project" value="UniProtKB-SubCell"/>
</dbReference>
<dbReference type="InterPro" id="IPR033175">
    <property type="entry name" value="PSD-A"/>
</dbReference>
<keyword evidence="1 11" id="KW-1003">Cell membrane</keyword>
<keyword evidence="8 11" id="KW-0456">Lyase</keyword>
<dbReference type="Proteomes" id="UP000187485">
    <property type="component" value="Unassembled WGS sequence"/>
</dbReference>
<dbReference type="GO" id="GO:0006646">
    <property type="term" value="P:phosphatidylethanolamine biosynthetic process"/>
    <property type="evidence" value="ECO:0007669"/>
    <property type="project" value="UniProtKB-UniRule"/>
</dbReference>
<evidence type="ECO:0000256" key="6">
    <source>
        <dbReference type="ARBA" id="ARBA00023145"/>
    </source>
</evidence>
<proteinExistence type="inferred from homology"/>
<keyword evidence="4 11" id="KW-0443">Lipid metabolism</keyword>
<dbReference type="EMBL" id="BDJK01000024">
    <property type="protein sequence ID" value="GAV23013.1"/>
    <property type="molecule type" value="Genomic_DNA"/>
</dbReference>
<evidence type="ECO:0000256" key="1">
    <source>
        <dbReference type="ARBA" id="ARBA00022475"/>
    </source>
</evidence>
<evidence type="ECO:0000313" key="14">
    <source>
        <dbReference type="Proteomes" id="UP000187485"/>
    </source>
</evidence>
<keyword evidence="10 11" id="KW-0670">Pyruvate</keyword>
<gene>
    <name evidence="11" type="primary">psd</name>
    <name evidence="13" type="ORF">cpu_15230</name>
</gene>
<evidence type="ECO:0000256" key="10">
    <source>
        <dbReference type="ARBA" id="ARBA00023317"/>
    </source>
</evidence>
<accession>A0A1L8CVS8</accession>
<dbReference type="OrthoDB" id="9790893at2"/>
<keyword evidence="14" id="KW-1185">Reference proteome</keyword>
<comment type="PTM">
    <text evidence="11">Is synthesized initially as an inactive proenzyme. Formation of the active enzyme involves a self-maturation process in which the active site pyruvoyl group is generated from an internal serine residue via an autocatalytic post-translational modification. Two non-identical subunits are generated from the proenzyme in this reaction, and the pyruvate is formed at the N-terminus of the alpha chain, which is derived from the carboxyl end of the proenzyme. The post-translation cleavage follows an unusual pathway, termed non-hydrolytic serinolysis, in which the side chain hydroxyl group of the serine supplies its oxygen atom to form the C-terminus of the beta chain, while the remainder of the serine residue undergoes an oxidative deamination to produce ammonia and the pyruvoyl prosthetic group on the alpha chain.</text>
</comment>
<evidence type="ECO:0000256" key="3">
    <source>
        <dbReference type="ARBA" id="ARBA00022793"/>
    </source>
</evidence>
<feature type="modified residue" description="Pyruvic acid (Ser); by autocatalysis" evidence="11">
    <location>
        <position position="180"/>
    </location>
</feature>
<dbReference type="InterPro" id="IPR003817">
    <property type="entry name" value="PS_Dcarbxylase"/>
</dbReference>
<dbReference type="STRING" id="870242.cpu_15230"/>
<sequence>MKEPVIMYRESFWYLIGVGALAILGFIFNLWLGIFVSLLFLFILFFFRNPRRIIPADEQSIVSPADGVILEVAEVLENSYLKGPAVKVSIFLSLFDVHVNRAPLSGQVEYIHYRPGKFLPAFKSHASEINERNYIGIKNSRVKVLVVQITGFVARRIVSFVKLGDNLNKGQLFGMIKFGSCTEIYLPKDRVEILVQKGERVFGGTTVIGRIKE</sequence>
<feature type="transmembrane region" description="Helical" evidence="12">
    <location>
        <begin position="12"/>
        <end position="45"/>
    </location>
</feature>
<dbReference type="AlphaFoldDB" id="A0A1L8CVS8"/>
<reference evidence="14" key="1">
    <citation type="submission" date="2016-12" db="EMBL/GenBank/DDBJ databases">
        <title>Draft Genome Sequences od Carboxydothermus pertinax and islandicus, Hydrogenogenic Carboxydotrophic Bacteria.</title>
        <authorList>
            <person name="Fukuyama Y."/>
            <person name="Ohmae K."/>
            <person name="Yoneda Y."/>
            <person name="Yoshida T."/>
            <person name="Sako Y."/>
        </authorList>
    </citation>
    <scope>NUCLEOTIDE SEQUENCE [LARGE SCALE GENOMIC DNA]</scope>
    <source>
        <strain evidence="14">Ug1</strain>
    </source>
</reference>
<dbReference type="NCBIfam" id="NF003685">
    <property type="entry name" value="PRK05305.2-5"/>
    <property type="match status" value="1"/>
</dbReference>
<feature type="chain" id="PRO_5023327148" description="Phosphatidylserine decarboxylase alpha chain" evidence="11">
    <location>
        <begin position="180"/>
        <end position="213"/>
    </location>
</feature>
<keyword evidence="9 11" id="KW-1208">Phospholipid metabolism</keyword>
<comment type="similarity">
    <text evidence="11">Belongs to the phosphatidylserine decarboxylase family. PSD-A subfamily.</text>
</comment>
<keyword evidence="6 11" id="KW-0865">Zymogen</keyword>
<feature type="chain" id="PRO_5023327149" description="Phosphatidylserine decarboxylase beta chain" evidence="11">
    <location>
        <begin position="1"/>
        <end position="179"/>
    </location>
</feature>
<dbReference type="Pfam" id="PF02666">
    <property type="entry name" value="PS_Dcarbxylase"/>
    <property type="match status" value="1"/>
</dbReference>
<evidence type="ECO:0000256" key="7">
    <source>
        <dbReference type="ARBA" id="ARBA00023209"/>
    </source>
</evidence>
<dbReference type="GO" id="GO:0004609">
    <property type="term" value="F:phosphatidylserine decarboxylase activity"/>
    <property type="evidence" value="ECO:0007669"/>
    <property type="project" value="UniProtKB-UniRule"/>
</dbReference>
<keyword evidence="2 11" id="KW-0444">Lipid biosynthesis</keyword>
<keyword evidence="12" id="KW-1133">Transmembrane helix</keyword>
<evidence type="ECO:0000256" key="11">
    <source>
        <dbReference type="HAMAP-Rule" id="MF_00664"/>
    </source>
</evidence>
<dbReference type="UniPathway" id="UPA00558">
    <property type="reaction ID" value="UER00616"/>
</dbReference>
<dbReference type="RefSeq" id="WP_075859467.1">
    <property type="nucleotide sequence ID" value="NZ_BDJK01000024.1"/>
</dbReference>
<dbReference type="EC" id="4.1.1.65" evidence="11"/>